<feature type="transmembrane region" description="Helical" evidence="1">
    <location>
        <begin position="94"/>
        <end position="113"/>
    </location>
</feature>
<keyword evidence="1" id="KW-1133">Transmembrane helix</keyword>
<protein>
    <recommendedName>
        <fullName evidence="4">Two pore domain potassium channel family protein</fullName>
    </recommendedName>
</protein>
<keyword evidence="1" id="KW-0812">Transmembrane</keyword>
<comment type="caution">
    <text evidence="2">The sequence shown here is derived from an EMBL/GenBank/DDBJ whole genome shotgun (WGS) entry which is preliminary data.</text>
</comment>
<sequence>MAVCFRESVAGLLRIKMFERKSEKLASPAAFAKRMAASVLAAVGLICIALWVGILGYRYIADFGWIDSILEASMILGGMGPINTLPSPEAKLFASAYALFSGLVFIAIMGILLTPVTHRMLHKFHIDENDLRS</sequence>
<dbReference type="EMBL" id="SMCN01000001">
    <property type="protein sequence ID" value="TCV88323.1"/>
    <property type="molecule type" value="Genomic_DNA"/>
</dbReference>
<evidence type="ECO:0008006" key="4">
    <source>
        <dbReference type="Google" id="ProtNLM"/>
    </source>
</evidence>
<name>A0ABY2CXE5_METMH</name>
<evidence type="ECO:0000313" key="2">
    <source>
        <dbReference type="EMBL" id="TCV88323.1"/>
    </source>
</evidence>
<gene>
    <name evidence="2" type="ORF">EDE11_101110</name>
</gene>
<evidence type="ECO:0000313" key="3">
    <source>
        <dbReference type="Proteomes" id="UP000295649"/>
    </source>
</evidence>
<keyword evidence="1" id="KW-0472">Membrane</keyword>
<feature type="transmembrane region" description="Helical" evidence="1">
    <location>
        <begin position="35"/>
        <end position="57"/>
    </location>
</feature>
<organism evidence="2 3">
    <name type="scientific">Methylomonas methanica</name>
    <dbReference type="NCBI Taxonomy" id="421"/>
    <lineage>
        <taxon>Bacteria</taxon>
        <taxon>Pseudomonadati</taxon>
        <taxon>Pseudomonadota</taxon>
        <taxon>Gammaproteobacteria</taxon>
        <taxon>Methylococcales</taxon>
        <taxon>Methylococcaceae</taxon>
        <taxon>Methylomonas</taxon>
    </lineage>
</organism>
<proteinExistence type="predicted"/>
<dbReference type="Proteomes" id="UP000295649">
    <property type="component" value="Unassembled WGS sequence"/>
</dbReference>
<evidence type="ECO:0000256" key="1">
    <source>
        <dbReference type="SAM" id="Phobius"/>
    </source>
</evidence>
<reference evidence="2 3" key="1">
    <citation type="submission" date="2019-03" db="EMBL/GenBank/DDBJ databases">
        <title>Systems level insights into methane cycling in arid and semi-arid ecosystems.</title>
        <authorList>
            <person name="Kalyuzhnaya M."/>
        </authorList>
    </citation>
    <scope>NUCLEOTIDE SEQUENCE [LARGE SCALE GENOMIC DNA]</scope>
    <source>
        <strain evidence="2 3">S-1</strain>
    </source>
</reference>
<keyword evidence="3" id="KW-1185">Reference proteome</keyword>
<accession>A0ABY2CXE5</accession>